<proteinExistence type="inferred from homology"/>
<evidence type="ECO:0000256" key="2">
    <source>
        <dbReference type="SAM" id="Coils"/>
    </source>
</evidence>
<dbReference type="RefSeq" id="XP_005755593.1">
    <property type="nucleotide sequence ID" value="XM_005755536.2"/>
</dbReference>
<protein>
    <submittedName>
        <fullName evidence="4">Uncharacterized protein LOC102202775</fullName>
    </submittedName>
</protein>
<evidence type="ECO:0000256" key="1">
    <source>
        <dbReference type="ARBA" id="ARBA00010090"/>
    </source>
</evidence>
<reference evidence="4" key="1">
    <citation type="submission" date="2025-08" db="UniProtKB">
        <authorList>
            <consortium name="RefSeq"/>
        </authorList>
    </citation>
    <scope>IDENTIFICATION</scope>
</reference>
<evidence type="ECO:0000313" key="4">
    <source>
        <dbReference type="RefSeq" id="XP_005755593.1"/>
    </source>
</evidence>
<dbReference type="PANTHER" id="PTHR14096">
    <property type="entry name" value="APOLIPOPROTEIN L"/>
    <property type="match status" value="1"/>
</dbReference>
<keyword evidence="3" id="KW-1185">Reference proteome</keyword>
<gene>
    <name evidence="4" type="primary">LOC102202775</name>
</gene>
<dbReference type="InterPro" id="IPR008405">
    <property type="entry name" value="ApoL"/>
</dbReference>
<dbReference type="GO" id="GO:0008289">
    <property type="term" value="F:lipid binding"/>
    <property type="evidence" value="ECO:0007669"/>
    <property type="project" value="InterPro"/>
</dbReference>
<dbReference type="AlphaFoldDB" id="A0A9Y3W1B0"/>
<dbReference type="GO" id="GO:0006869">
    <property type="term" value="P:lipid transport"/>
    <property type="evidence" value="ECO:0007669"/>
    <property type="project" value="InterPro"/>
</dbReference>
<evidence type="ECO:0000313" key="3">
    <source>
        <dbReference type="Proteomes" id="UP000695023"/>
    </source>
</evidence>
<dbReference type="GO" id="GO:0005576">
    <property type="term" value="C:extracellular region"/>
    <property type="evidence" value="ECO:0007669"/>
    <property type="project" value="InterPro"/>
</dbReference>
<name>A0A9Y3W1B0_9CICH</name>
<accession>A0A9Y3W1B0</accession>
<organism evidence="3 4">
    <name type="scientific">Pundamilia nyererei</name>
    <dbReference type="NCBI Taxonomy" id="303518"/>
    <lineage>
        <taxon>Eukaryota</taxon>
        <taxon>Metazoa</taxon>
        <taxon>Chordata</taxon>
        <taxon>Craniata</taxon>
        <taxon>Vertebrata</taxon>
        <taxon>Euteleostomi</taxon>
        <taxon>Actinopterygii</taxon>
        <taxon>Neopterygii</taxon>
        <taxon>Teleostei</taxon>
        <taxon>Neoteleostei</taxon>
        <taxon>Acanthomorphata</taxon>
        <taxon>Ovalentaria</taxon>
        <taxon>Cichlomorphae</taxon>
        <taxon>Cichliformes</taxon>
        <taxon>Cichlidae</taxon>
        <taxon>African cichlids</taxon>
        <taxon>Pseudocrenilabrinae</taxon>
        <taxon>Haplochromini</taxon>
        <taxon>Pundamilia</taxon>
    </lineage>
</organism>
<dbReference type="GeneID" id="102202775"/>
<comment type="similarity">
    <text evidence="1">Belongs to the apolipoprotein L family.</text>
</comment>
<feature type="coiled-coil region" evidence="2">
    <location>
        <begin position="15"/>
        <end position="42"/>
    </location>
</feature>
<feature type="coiled-coil region" evidence="2">
    <location>
        <begin position="258"/>
        <end position="300"/>
    </location>
</feature>
<dbReference type="Proteomes" id="UP000695023">
    <property type="component" value="Unplaced"/>
</dbReference>
<keyword evidence="2" id="KW-0175">Coiled coil</keyword>
<dbReference type="PANTHER" id="PTHR14096:SF28">
    <property type="entry name" value="APOLIPOPROTEIN L, 1-RELATED"/>
    <property type="match status" value="1"/>
</dbReference>
<sequence length="319" mass="34118">MDDADKIVNKIFSWMDLQKDSIDKLNELASELEEQQKTINVTKVVGSSVSVGGAAAMTVAGVVSVLTGGLSIPLLAGTGAVASGLGLATSVGSDIVGAVLSSGTMEEAKNISKGLDDLTAEITALMESLLTKTTGKQRGKNVSPEEYVKEATLRAMAKHKGLILKEKDSLIKLLSQLPLEKIFKNDAESDLLKKSTTEVPLLSDFVTRLVSEKLMNYRVSKANSLGLKASTTAVGKIGRGAVGLLFSVPELIENCKNLNNHETEASRYLREKAGAIQEAYEAMKSELDEIEATCARLADTKWKKYRKRSCLCSCASSSP</sequence>
<dbReference type="GO" id="GO:0042157">
    <property type="term" value="P:lipoprotein metabolic process"/>
    <property type="evidence" value="ECO:0007669"/>
    <property type="project" value="InterPro"/>
</dbReference>
<dbReference type="GO" id="GO:0016020">
    <property type="term" value="C:membrane"/>
    <property type="evidence" value="ECO:0007669"/>
    <property type="project" value="TreeGrafter"/>
</dbReference>